<dbReference type="EMBL" id="JOJP01000001">
    <property type="protein sequence ID" value="KEI72324.1"/>
    <property type="molecule type" value="Genomic_DNA"/>
</dbReference>
<gene>
    <name evidence="1" type="ORF">GV64_17745</name>
</gene>
<comment type="caution">
    <text evidence="1">The sequence shown here is derived from an EMBL/GenBank/DDBJ whole genome shotgun (WGS) entry which is preliminary data.</text>
</comment>
<organism evidence="1 2">
    <name type="scientific">Endozoicomonas elysicola</name>
    <dbReference type="NCBI Taxonomy" id="305900"/>
    <lineage>
        <taxon>Bacteria</taxon>
        <taxon>Pseudomonadati</taxon>
        <taxon>Pseudomonadota</taxon>
        <taxon>Gammaproteobacteria</taxon>
        <taxon>Oceanospirillales</taxon>
        <taxon>Endozoicomonadaceae</taxon>
        <taxon>Endozoicomonas</taxon>
    </lineage>
</organism>
<keyword evidence="2" id="KW-1185">Reference proteome</keyword>
<dbReference type="AlphaFoldDB" id="A0A081KDU8"/>
<proteinExistence type="predicted"/>
<evidence type="ECO:0000313" key="1">
    <source>
        <dbReference type="EMBL" id="KEI72324.1"/>
    </source>
</evidence>
<evidence type="ECO:0000313" key="2">
    <source>
        <dbReference type="Proteomes" id="UP000027997"/>
    </source>
</evidence>
<dbReference type="Proteomes" id="UP000027997">
    <property type="component" value="Unassembled WGS sequence"/>
</dbReference>
<name>A0A081KDU8_9GAMM</name>
<reference evidence="1 2" key="1">
    <citation type="submission" date="2014-06" db="EMBL/GenBank/DDBJ databases">
        <title>Whole Genome Sequences of Three Symbiotic Endozoicomonas Bacteria.</title>
        <authorList>
            <person name="Neave M.J."/>
            <person name="Apprill A."/>
            <person name="Voolstra C.R."/>
        </authorList>
    </citation>
    <scope>NUCLEOTIDE SEQUENCE [LARGE SCALE GENOMIC DNA]</scope>
    <source>
        <strain evidence="1 2">DSM 22380</strain>
    </source>
</reference>
<protein>
    <submittedName>
        <fullName evidence="1">Uncharacterized protein</fullName>
    </submittedName>
</protein>
<accession>A0A081KDU8</accession>
<sequence length="376" mass="42218">MIAGEAEPTQVQCTDSCGIKSTAQQRISKTDNPQHEGKPLMNTAISVMPYSEVNPYLTESETGIESSPFPSPEDVASVLMQGTSFLQGIVDLEQLRTQDSMERNRVWNIGNHSESDSGYTTSPLTQLLSKASPERSLVLDALLIDSQNFDRTYIVPECIDALEELEHVQYSVLTHHEQEMPQTHPSQSTTTFSSRKFHRNTPHHEVRAAIKQKTIELVAFARQHPAGNRSEPADQGAVRPESAISFPAIIHQITGVMVSSMAHKHIAFMIIPTRESYILIGNLFAPSGTHKRPLNPPARVLMNFHPSIPMKKVHKAYKELARSLKDIHAGFYSIHFENLDQLFSSFSFRKKFNDLTEKSITDHRCKIVNIQTKHPS</sequence>